<sequence length="181" mass="19477">MNRGTLVSRGSQPSLGRKLVRGAATLWMLGLAGAGAAPVSPPALPISQPLRLERGPLDRTLLGCLNAALGALPFRTFFTDEAWRAQTGSRWDDQTFRVPAATTWTGVVEHYAAALPGWQAAKVRAPAVDPALHLKIKCRLALWTSGLGPFKRQVAVAMIDQPLQQRGAPPFKVVFLIRPAP</sequence>
<accession>A0ABV6AZ04</accession>
<proteinExistence type="predicted"/>
<dbReference type="Proteomes" id="UP001589733">
    <property type="component" value="Unassembled WGS sequence"/>
</dbReference>
<gene>
    <name evidence="1" type="ORF">ACFFLM_08280</name>
</gene>
<name>A0ABV6AZ04_9DEIO</name>
<dbReference type="RefSeq" id="WP_380007969.1">
    <property type="nucleotide sequence ID" value="NZ_JBHLYR010000026.1"/>
</dbReference>
<comment type="caution">
    <text evidence="1">The sequence shown here is derived from an EMBL/GenBank/DDBJ whole genome shotgun (WGS) entry which is preliminary data.</text>
</comment>
<evidence type="ECO:0000313" key="2">
    <source>
        <dbReference type="Proteomes" id="UP001589733"/>
    </source>
</evidence>
<keyword evidence="2" id="KW-1185">Reference proteome</keyword>
<protein>
    <recommendedName>
        <fullName evidence="3">Secreted protein</fullName>
    </recommendedName>
</protein>
<organism evidence="1 2">
    <name type="scientific">Deinococcus oregonensis</name>
    <dbReference type="NCBI Taxonomy" id="1805970"/>
    <lineage>
        <taxon>Bacteria</taxon>
        <taxon>Thermotogati</taxon>
        <taxon>Deinococcota</taxon>
        <taxon>Deinococci</taxon>
        <taxon>Deinococcales</taxon>
        <taxon>Deinococcaceae</taxon>
        <taxon>Deinococcus</taxon>
    </lineage>
</organism>
<evidence type="ECO:0000313" key="1">
    <source>
        <dbReference type="EMBL" id="MFB9991955.1"/>
    </source>
</evidence>
<dbReference type="EMBL" id="JBHLYR010000026">
    <property type="protein sequence ID" value="MFB9991955.1"/>
    <property type="molecule type" value="Genomic_DNA"/>
</dbReference>
<reference evidence="1 2" key="1">
    <citation type="submission" date="2024-09" db="EMBL/GenBank/DDBJ databases">
        <authorList>
            <person name="Sun Q."/>
            <person name="Mori K."/>
        </authorList>
    </citation>
    <scope>NUCLEOTIDE SEQUENCE [LARGE SCALE GENOMIC DNA]</scope>
    <source>
        <strain evidence="1 2">JCM 13503</strain>
    </source>
</reference>
<evidence type="ECO:0008006" key="3">
    <source>
        <dbReference type="Google" id="ProtNLM"/>
    </source>
</evidence>